<proteinExistence type="predicted"/>
<accession>A0A1W2AGT0</accession>
<evidence type="ECO:0000259" key="2">
    <source>
        <dbReference type="Pfam" id="PF12729"/>
    </source>
</evidence>
<protein>
    <submittedName>
        <fullName evidence="3">Four helix bundle sensory module for signal transduction</fullName>
    </submittedName>
</protein>
<dbReference type="Proteomes" id="UP000192678">
    <property type="component" value="Unassembled WGS sequence"/>
</dbReference>
<name>A0A1W2AGT0_9SPHI</name>
<dbReference type="RefSeq" id="WP_084287161.1">
    <property type="nucleotide sequence ID" value="NZ_FWYB01000001.1"/>
</dbReference>
<keyword evidence="1" id="KW-0472">Membrane</keyword>
<keyword evidence="1" id="KW-1133">Transmembrane helix</keyword>
<feature type="transmembrane region" description="Helical" evidence="1">
    <location>
        <begin position="196"/>
        <end position="218"/>
    </location>
</feature>
<evidence type="ECO:0000313" key="4">
    <source>
        <dbReference type="Proteomes" id="UP000192678"/>
    </source>
</evidence>
<feature type="domain" description="Chemotaxis methyl-accepting receptor HlyB-like 4HB MCP" evidence="2">
    <location>
        <begin position="6"/>
        <end position="185"/>
    </location>
</feature>
<keyword evidence="1" id="KW-0812">Transmembrane</keyword>
<dbReference type="InterPro" id="IPR024478">
    <property type="entry name" value="HlyB_4HB_MCP"/>
</dbReference>
<dbReference type="STRING" id="475255.SAMN04488101_101599"/>
<dbReference type="EMBL" id="FWYB01000001">
    <property type="protein sequence ID" value="SMC59886.1"/>
    <property type="molecule type" value="Genomic_DNA"/>
</dbReference>
<reference evidence="3 4" key="1">
    <citation type="submission" date="2017-04" db="EMBL/GenBank/DDBJ databases">
        <authorList>
            <person name="Afonso C.L."/>
            <person name="Miller P.J."/>
            <person name="Scott M.A."/>
            <person name="Spackman E."/>
            <person name="Goraichik I."/>
            <person name="Dimitrov K.M."/>
            <person name="Suarez D.L."/>
            <person name="Swayne D.E."/>
        </authorList>
    </citation>
    <scope>NUCLEOTIDE SEQUENCE [LARGE SCALE GENOMIC DNA]</scope>
    <source>
        <strain evidence="3 4">DSM 19625</strain>
    </source>
</reference>
<evidence type="ECO:0000256" key="1">
    <source>
        <dbReference type="SAM" id="Phobius"/>
    </source>
</evidence>
<dbReference type="OrthoDB" id="1438991at2"/>
<dbReference type="AlphaFoldDB" id="A0A1W2AGT0"/>
<gene>
    <name evidence="3" type="ORF">SAMN04488101_101599</name>
</gene>
<sequence length="228" mass="25692">MRFAYSVKQKMKIAMLLFCIMACTLLIRFLEDKSVKSMNESFVSMYNDRLIPATDLFYVAENAYLKMSVFEDALYGPDQLFNAATLKSKLNNLNVSIDSLINKYGKTFLVTKEKEQLEELKKGLTSTVKVEDRILEIATNKGINEARALYNSEGRSSSTKTIKKLSELMSIQKQIGEELIKDSAFMVSGNQLYSTFQVVLAIVIGILIVGIVFTSNVVKISNDKFNLN</sequence>
<evidence type="ECO:0000313" key="3">
    <source>
        <dbReference type="EMBL" id="SMC59886.1"/>
    </source>
</evidence>
<keyword evidence="4" id="KW-1185">Reference proteome</keyword>
<organism evidence="3 4">
    <name type="scientific">Pedobacter nyackensis</name>
    <dbReference type="NCBI Taxonomy" id="475255"/>
    <lineage>
        <taxon>Bacteria</taxon>
        <taxon>Pseudomonadati</taxon>
        <taxon>Bacteroidota</taxon>
        <taxon>Sphingobacteriia</taxon>
        <taxon>Sphingobacteriales</taxon>
        <taxon>Sphingobacteriaceae</taxon>
        <taxon>Pedobacter</taxon>
    </lineage>
</organism>
<dbReference type="Pfam" id="PF12729">
    <property type="entry name" value="4HB_MCP_1"/>
    <property type="match status" value="1"/>
</dbReference>